<reference evidence="1" key="1">
    <citation type="submission" date="2022-01" db="EMBL/GenBank/DDBJ databases">
        <title>Paenibacillus spongiae sp. nov., isolated from marine sponge.</title>
        <authorList>
            <person name="Li Z."/>
            <person name="Zhang M."/>
        </authorList>
    </citation>
    <scope>NUCLEOTIDE SEQUENCE</scope>
    <source>
        <strain evidence="1">PHS-Z3</strain>
    </source>
</reference>
<accession>A0ABY5SJY2</accession>
<dbReference type="InterPro" id="IPR022074">
    <property type="entry name" value="DUF3626"/>
</dbReference>
<dbReference type="Pfam" id="PF12294">
    <property type="entry name" value="DUF3626"/>
    <property type="match status" value="1"/>
</dbReference>
<name>A0ABY5SJY2_9BACL</name>
<dbReference type="EMBL" id="CP091430">
    <property type="protein sequence ID" value="UVI32913.1"/>
    <property type="molecule type" value="Genomic_DNA"/>
</dbReference>
<sequence>MAEMDTNRLTEAQRHAIQHVRAAAKSRRDRDRRRTEAILSRSGVPGAAWMDSALSCIAAYCCVTVNFHPDRVLPSGITVIEGLLREGRYRSQFETFVSNGSRTAYPGGDRDRWEELLFGGAYHTPDVPHDERPKYGALNIMNYGDGAAPRFGSCYLKLRPQVSDRCTFTFGDSHLGPECIGTGDIFEPLLASVVDVMVSERMALGTPIADLKSFTERILHLQTTDGLPFSGIPGRALDNYIEAQIHGDIDLMNDVAALVADPSFAGTVIGDGLLRLCSHYGIGLYWHSGFQLETEAVPDDFRGPAMPPLARRLDQQFTSPAGFVDAAAIGRAAASLQAHPQQWRDWGSYEETLQHLKQLWHVLVHFGRAYERV</sequence>
<organism evidence="1 2">
    <name type="scientific">Paenibacillus spongiae</name>
    <dbReference type="NCBI Taxonomy" id="2909671"/>
    <lineage>
        <taxon>Bacteria</taxon>
        <taxon>Bacillati</taxon>
        <taxon>Bacillota</taxon>
        <taxon>Bacilli</taxon>
        <taxon>Bacillales</taxon>
        <taxon>Paenibacillaceae</taxon>
        <taxon>Paenibacillus</taxon>
    </lineage>
</organism>
<evidence type="ECO:0000313" key="1">
    <source>
        <dbReference type="EMBL" id="UVI32913.1"/>
    </source>
</evidence>
<keyword evidence="2" id="KW-1185">Reference proteome</keyword>
<dbReference type="RefSeq" id="WP_258388964.1">
    <property type="nucleotide sequence ID" value="NZ_CP091430.1"/>
</dbReference>
<evidence type="ECO:0000313" key="2">
    <source>
        <dbReference type="Proteomes" id="UP001057877"/>
    </source>
</evidence>
<gene>
    <name evidence="1" type="ORF">L1F29_14220</name>
</gene>
<proteinExistence type="predicted"/>
<protein>
    <submittedName>
        <fullName evidence="1">DUF3626 domain-containing protein</fullName>
    </submittedName>
</protein>
<dbReference type="Proteomes" id="UP001057877">
    <property type="component" value="Chromosome"/>
</dbReference>